<name>A0ABY8ELC9_9FIRM</name>
<dbReference type="Proteomes" id="UP001222800">
    <property type="component" value="Chromosome"/>
</dbReference>
<organism evidence="1 2">
    <name type="scientific">Tepidibacter hydrothermalis</name>
    <dbReference type="NCBI Taxonomy" id="3036126"/>
    <lineage>
        <taxon>Bacteria</taxon>
        <taxon>Bacillati</taxon>
        <taxon>Bacillota</taxon>
        <taxon>Clostridia</taxon>
        <taxon>Peptostreptococcales</taxon>
        <taxon>Peptostreptococcaceae</taxon>
        <taxon>Tepidibacter</taxon>
    </lineage>
</organism>
<reference evidence="1 2" key="1">
    <citation type="submission" date="2023-03" db="EMBL/GenBank/DDBJ databases">
        <title>Complete genome sequence of Tepidibacter sp. SWIR-1, isolated from a deep-sea hydrothermal vent.</title>
        <authorList>
            <person name="Li X."/>
        </authorList>
    </citation>
    <scope>NUCLEOTIDE SEQUENCE [LARGE SCALE GENOMIC DNA]</scope>
    <source>
        <strain evidence="1 2">SWIR-1</strain>
    </source>
</reference>
<accession>A0ABY8ELC9</accession>
<dbReference type="RefSeq" id="WP_277734400.1">
    <property type="nucleotide sequence ID" value="NZ_CP120733.1"/>
</dbReference>
<keyword evidence="2" id="KW-1185">Reference proteome</keyword>
<protein>
    <submittedName>
        <fullName evidence="1">Uncharacterized protein</fullName>
    </submittedName>
</protein>
<dbReference type="EMBL" id="CP120733">
    <property type="protein sequence ID" value="WFD12118.1"/>
    <property type="molecule type" value="Genomic_DNA"/>
</dbReference>
<sequence>MERYVIIRSDNKSISEPMDREEAICTVKDYDKQGISSYIVSEDEGHRIAKDGNFYTPKWD</sequence>
<proteinExistence type="predicted"/>
<gene>
    <name evidence="1" type="ORF">P4S50_08570</name>
</gene>
<evidence type="ECO:0000313" key="1">
    <source>
        <dbReference type="EMBL" id="WFD12118.1"/>
    </source>
</evidence>
<evidence type="ECO:0000313" key="2">
    <source>
        <dbReference type="Proteomes" id="UP001222800"/>
    </source>
</evidence>